<accession>A0A3B1DRJ3</accession>
<evidence type="ECO:0000313" key="2">
    <source>
        <dbReference type="EMBL" id="VAX41491.1"/>
    </source>
</evidence>
<reference evidence="2" key="1">
    <citation type="submission" date="2018-06" db="EMBL/GenBank/DDBJ databases">
        <authorList>
            <person name="Zhirakovskaya E."/>
        </authorList>
    </citation>
    <scope>NUCLEOTIDE SEQUENCE</scope>
</reference>
<dbReference type="InterPro" id="IPR041698">
    <property type="entry name" value="Methyltransf_25"/>
</dbReference>
<dbReference type="EMBL" id="UOGK01000550">
    <property type="protein sequence ID" value="VAX41491.1"/>
    <property type="molecule type" value="Genomic_DNA"/>
</dbReference>
<organism evidence="2">
    <name type="scientific">hydrothermal vent metagenome</name>
    <dbReference type="NCBI Taxonomy" id="652676"/>
    <lineage>
        <taxon>unclassified sequences</taxon>
        <taxon>metagenomes</taxon>
        <taxon>ecological metagenomes</taxon>
    </lineage>
</organism>
<name>A0A3B1DRJ3_9ZZZZ</name>
<dbReference type="SUPFAM" id="SSF53335">
    <property type="entry name" value="S-adenosyl-L-methionine-dependent methyltransferases"/>
    <property type="match status" value="1"/>
</dbReference>
<proteinExistence type="predicted"/>
<dbReference type="AlphaFoldDB" id="A0A3B1DRJ3"/>
<dbReference type="Gene3D" id="3.40.50.150">
    <property type="entry name" value="Vaccinia Virus protein VP39"/>
    <property type="match status" value="1"/>
</dbReference>
<evidence type="ECO:0000259" key="1">
    <source>
        <dbReference type="Pfam" id="PF13649"/>
    </source>
</evidence>
<feature type="domain" description="Methyltransferase" evidence="1">
    <location>
        <begin position="51"/>
        <end position="143"/>
    </location>
</feature>
<gene>
    <name evidence="2" type="ORF">MNBD_PLANCTO03-7</name>
</gene>
<dbReference type="Pfam" id="PF13649">
    <property type="entry name" value="Methyltransf_25"/>
    <property type="match status" value="1"/>
</dbReference>
<sequence>MPTITENLNYWKQYDWKDRGREWGGGYGTIDNGWEHAILPRIGAFLQAGHVLELAPGYGAWTDFLRPHCKQMTLVDLAPNCIDHCRQRFGKRGMKYHVNDGRSLAMLDDNSIDFVFSVHSLVHADHDVMHGYIEQLATKMKPGAFGFIHHSNLGEYADEFESWPEKDLHWRGRDMTGEKFRDDCREAGLVCVYQEIIPWGSDKFIDAYSLFARPKSGAQLEERVERNAEYWPHVWKRIEIAERYENPNIT</sequence>
<protein>
    <recommendedName>
        <fullName evidence="1">Methyltransferase domain-containing protein</fullName>
    </recommendedName>
</protein>
<dbReference type="InterPro" id="IPR029063">
    <property type="entry name" value="SAM-dependent_MTases_sf"/>
</dbReference>